<accession>A0A1Q6DVF5</accession>
<keyword evidence="4" id="KW-1185">Reference proteome</keyword>
<name>A0A1Q6DVF5_METT1</name>
<feature type="domain" description="Envelope protein N-terminal" evidence="2">
    <location>
        <begin position="94"/>
        <end position="383"/>
    </location>
</feature>
<evidence type="ECO:0000313" key="3">
    <source>
        <dbReference type="EMBL" id="OKY78292.1"/>
    </source>
</evidence>
<dbReference type="InParanoid" id="A0A1Q6DVF5"/>
<sequence length="560" mass="64311">MKLKKLLPILFCFLILSSGLIVFSPGVEARSVEEVQAIHQDIKNEAYMGLATSGVNAYSVSNSWSYDAVNDTTNYLAGAYNWVIDGLSSLLGGDNDKKLNTATLYDQVRYMSQDSENILRIQTNHIDDTRNLVWSEIKYNVVKQLNNGSGEIETKMKAKRAVKDIYSRIEKNLVLQLSQQVYCLKHMEELNDNRSTLLDNLAFVKSQVKYRTYGDWWTKTKKWDIGKSDFYRRNVTLLNGSKVQVWDIHEKKIPKEAYSHGSTHFDVAVYPDESPKSGDGNLRSCRIYHHSFDEINKIEIWDVMSEKQQDTSWNQIWDKIHQEKQMMTDNVEKFVNKSYTEYRRGDINTTELIDPSVLMSQMSTKFNQTGYYGYAGSQLAMMGINSSIEHRFVIHVYKSQSVPSWEGKNKSGLLFTDHRFQNETIEKGEKYNTSRWNDTELAYFVNSKGIHRLHTVFEVIDITHYKTGKSLESVGFESYNRQSLNVSSLQSDLNQIMDLYQEVENMSVKSSGGGGEKKKSGVSLIDLFTGKYLGIPHWILFFGFSGALVLGSVYIESRYQ</sequence>
<reference evidence="3" key="1">
    <citation type="submission" date="2016-12" db="EMBL/GenBank/DDBJ databases">
        <title>Discovery of methanogenic haloarchaea.</title>
        <authorList>
            <person name="Sorokin D.Y."/>
            <person name="Makarova K.S."/>
            <person name="Abbas B."/>
            <person name="Ferrer M."/>
            <person name="Golyshin P.N."/>
        </authorList>
    </citation>
    <scope>NUCLEOTIDE SEQUENCE [LARGE SCALE GENOMIC DNA]</scope>
    <source>
        <strain evidence="3">HMET1</strain>
    </source>
</reference>
<dbReference type="AlphaFoldDB" id="A0A1Q6DVF5"/>
<gene>
    <name evidence="3" type="ORF">BTN85_0780</name>
</gene>
<dbReference type="Proteomes" id="UP000185744">
    <property type="component" value="Unassembled WGS sequence"/>
</dbReference>
<dbReference type="STRING" id="1903181.BTN85_0780"/>
<organism evidence="3 4">
    <name type="scientific">Methanohalarchaeum thermophilum</name>
    <dbReference type="NCBI Taxonomy" id="1903181"/>
    <lineage>
        <taxon>Archaea</taxon>
        <taxon>Methanobacteriati</taxon>
        <taxon>Methanobacteriota</taxon>
        <taxon>Methanonatronarchaeia</taxon>
        <taxon>Methanonatronarchaeales</taxon>
        <taxon>Methanonatronarchaeaceae</taxon>
        <taxon>Candidatus Methanohalarchaeum</taxon>
    </lineage>
</organism>
<dbReference type="InterPro" id="IPR058677">
    <property type="entry name" value="ORF4_N"/>
</dbReference>
<evidence type="ECO:0000259" key="2">
    <source>
        <dbReference type="Pfam" id="PF26255"/>
    </source>
</evidence>
<keyword evidence="1" id="KW-1133">Transmembrane helix</keyword>
<comment type="caution">
    <text evidence="3">The sequence shown here is derived from an EMBL/GenBank/DDBJ whole genome shotgun (WGS) entry which is preliminary data.</text>
</comment>
<keyword evidence="1" id="KW-0812">Transmembrane</keyword>
<protein>
    <submittedName>
        <fullName evidence="3">Major capsid protein of His2 family of spindle-shaped halovirus</fullName>
    </submittedName>
</protein>
<evidence type="ECO:0000256" key="1">
    <source>
        <dbReference type="SAM" id="Phobius"/>
    </source>
</evidence>
<proteinExistence type="predicted"/>
<keyword evidence="1" id="KW-0472">Membrane</keyword>
<evidence type="ECO:0000313" key="4">
    <source>
        <dbReference type="Proteomes" id="UP000185744"/>
    </source>
</evidence>
<feature type="transmembrane region" description="Helical" evidence="1">
    <location>
        <begin position="535"/>
        <end position="555"/>
    </location>
</feature>
<dbReference type="Pfam" id="PF26255">
    <property type="entry name" value="Viral_env_HRPV"/>
    <property type="match status" value="1"/>
</dbReference>
<dbReference type="EMBL" id="MSDW01000001">
    <property type="protein sequence ID" value="OKY78292.1"/>
    <property type="molecule type" value="Genomic_DNA"/>
</dbReference>